<feature type="non-terminal residue" evidence="1">
    <location>
        <position position="61"/>
    </location>
</feature>
<gene>
    <name evidence="1" type="ORF">HPB47_003906</name>
</gene>
<protein>
    <submittedName>
        <fullName evidence="1">Uncharacterized protein</fullName>
    </submittedName>
</protein>
<comment type="caution">
    <text evidence="1">The sequence shown here is derived from an EMBL/GenBank/DDBJ whole genome shotgun (WGS) entry which is preliminary data.</text>
</comment>
<dbReference type="EMBL" id="JABSTQ010010580">
    <property type="protein sequence ID" value="KAG0419752.1"/>
    <property type="molecule type" value="Genomic_DNA"/>
</dbReference>
<reference evidence="1 2" key="1">
    <citation type="journal article" date="2020" name="Cell">
        <title>Large-Scale Comparative Analyses of Tick Genomes Elucidate Their Genetic Diversity and Vector Capacities.</title>
        <authorList>
            <consortium name="Tick Genome and Microbiome Consortium (TIGMIC)"/>
            <person name="Jia N."/>
            <person name="Wang J."/>
            <person name="Shi W."/>
            <person name="Du L."/>
            <person name="Sun Y."/>
            <person name="Zhan W."/>
            <person name="Jiang J.F."/>
            <person name="Wang Q."/>
            <person name="Zhang B."/>
            <person name="Ji P."/>
            <person name="Bell-Sakyi L."/>
            <person name="Cui X.M."/>
            <person name="Yuan T.T."/>
            <person name="Jiang B.G."/>
            <person name="Yang W.F."/>
            <person name="Lam T.T."/>
            <person name="Chang Q.C."/>
            <person name="Ding S.J."/>
            <person name="Wang X.J."/>
            <person name="Zhu J.G."/>
            <person name="Ruan X.D."/>
            <person name="Zhao L."/>
            <person name="Wei J.T."/>
            <person name="Ye R.Z."/>
            <person name="Que T.C."/>
            <person name="Du C.H."/>
            <person name="Zhou Y.H."/>
            <person name="Cheng J.X."/>
            <person name="Dai P.F."/>
            <person name="Guo W.B."/>
            <person name="Han X.H."/>
            <person name="Huang E.J."/>
            <person name="Li L.F."/>
            <person name="Wei W."/>
            <person name="Gao Y.C."/>
            <person name="Liu J.Z."/>
            <person name="Shao H.Z."/>
            <person name="Wang X."/>
            <person name="Wang C.C."/>
            <person name="Yang T.C."/>
            <person name="Huo Q.B."/>
            <person name="Li W."/>
            <person name="Chen H.Y."/>
            <person name="Chen S.E."/>
            <person name="Zhou L.G."/>
            <person name="Ni X.B."/>
            <person name="Tian J.H."/>
            <person name="Sheng Y."/>
            <person name="Liu T."/>
            <person name="Pan Y.S."/>
            <person name="Xia L.Y."/>
            <person name="Li J."/>
            <person name="Zhao F."/>
            <person name="Cao W.C."/>
        </authorList>
    </citation>
    <scope>NUCLEOTIDE SEQUENCE [LARGE SCALE GENOMIC DNA]</scope>
    <source>
        <strain evidence="1">Iper-2018</strain>
    </source>
</reference>
<evidence type="ECO:0000313" key="2">
    <source>
        <dbReference type="Proteomes" id="UP000805193"/>
    </source>
</evidence>
<sequence length="61" mass="7136">QKNTSWYWSEATRVRQVADNLTLTRFEQLKHNLHFVDNGSLGTRGDPDRDRLVKIRPLVDA</sequence>
<evidence type="ECO:0000313" key="1">
    <source>
        <dbReference type="EMBL" id="KAG0419752.1"/>
    </source>
</evidence>
<keyword evidence="2" id="KW-1185">Reference proteome</keyword>
<dbReference type="Proteomes" id="UP000805193">
    <property type="component" value="Unassembled WGS sequence"/>
</dbReference>
<proteinExistence type="predicted"/>
<accession>A0AC60PI65</accession>
<name>A0AC60PI65_IXOPE</name>
<organism evidence="1 2">
    <name type="scientific">Ixodes persulcatus</name>
    <name type="common">Taiga tick</name>
    <dbReference type="NCBI Taxonomy" id="34615"/>
    <lineage>
        <taxon>Eukaryota</taxon>
        <taxon>Metazoa</taxon>
        <taxon>Ecdysozoa</taxon>
        <taxon>Arthropoda</taxon>
        <taxon>Chelicerata</taxon>
        <taxon>Arachnida</taxon>
        <taxon>Acari</taxon>
        <taxon>Parasitiformes</taxon>
        <taxon>Ixodida</taxon>
        <taxon>Ixodoidea</taxon>
        <taxon>Ixodidae</taxon>
        <taxon>Ixodinae</taxon>
        <taxon>Ixodes</taxon>
    </lineage>
</organism>
<feature type="non-terminal residue" evidence="1">
    <location>
        <position position="1"/>
    </location>
</feature>